<feature type="compositionally biased region" description="Low complexity" evidence="1">
    <location>
        <begin position="13"/>
        <end position="22"/>
    </location>
</feature>
<accession>A0ABS6U8B4</accession>
<evidence type="ECO:0000256" key="1">
    <source>
        <dbReference type="SAM" id="MobiDB-lite"/>
    </source>
</evidence>
<dbReference type="EMBL" id="JADQDF010000001">
    <property type="protein sequence ID" value="MBW0128472.1"/>
    <property type="molecule type" value="Genomic_DNA"/>
</dbReference>
<reference evidence="2 3" key="1">
    <citation type="submission" date="2020-11" db="EMBL/GenBank/DDBJ databases">
        <title>Pseudonocardia abyssalis sp. nov. and Pseudonocardia oceani sp. nov., description and phylogenomic analysis of two novel actinomycetes isolated from the deep Southern Ocean.</title>
        <authorList>
            <person name="Parra J."/>
        </authorList>
    </citation>
    <scope>NUCLEOTIDE SEQUENCE [LARGE SCALE GENOMIC DNA]</scope>
    <source>
        <strain evidence="3">KRD185</strain>
    </source>
</reference>
<sequence>MDADDGSTRPRRSSAVGVPPSGAPVAAAVVTAGETRVLVGRSQKCTFGRGDENDLRIGQADVQLSRKAGSIVGVSDGALIRNLSRTQSIRYQALGGPEMWMAPGMVVGTMPFELVRLELFGKYGAVYAVEIDARGLLGGRRGRPVRSGLEPIGEEPPTLRQSTDGLTVYKPSRVPTGRELVYLAALCEPILTQPGGRPRSYRQIAERAGAKNPDTVRTTLDRLRNRLSNEGIPGLRSMDEAPRNEDSTYYVEALARWAIDSRTVDEERVFELFGPPA</sequence>
<feature type="region of interest" description="Disordered" evidence="1">
    <location>
        <begin position="1"/>
        <end position="22"/>
    </location>
</feature>
<organism evidence="2 3">
    <name type="scientific">Pseudonocardia oceani</name>
    <dbReference type="NCBI Taxonomy" id="2792013"/>
    <lineage>
        <taxon>Bacteria</taxon>
        <taxon>Bacillati</taxon>
        <taxon>Actinomycetota</taxon>
        <taxon>Actinomycetes</taxon>
        <taxon>Pseudonocardiales</taxon>
        <taxon>Pseudonocardiaceae</taxon>
        <taxon>Pseudonocardia</taxon>
    </lineage>
</organism>
<protein>
    <recommendedName>
        <fullName evidence="4">FHA domain-containing protein</fullName>
    </recommendedName>
</protein>
<evidence type="ECO:0008006" key="4">
    <source>
        <dbReference type="Google" id="ProtNLM"/>
    </source>
</evidence>
<name>A0ABS6U8B4_9PSEU</name>
<dbReference type="RefSeq" id="WP_218595718.1">
    <property type="nucleotide sequence ID" value="NZ_JADQDE010000011.1"/>
</dbReference>
<evidence type="ECO:0000313" key="3">
    <source>
        <dbReference type="Proteomes" id="UP000694300"/>
    </source>
</evidence>
<keyword evidence="3" id="KW-1185">Reference proteome</keyword>
<comment type="caution">
    <text evidence="2">The sequence shown here is derived from an EMBL/GenBank/DDBJ whole genome shotgun (WGS) entry which is preliminary data.</text>
</comment>
<dbReference type="Proteomes" id="UP000694300">
    <property type="component" value="Unassembled WGS sequence"/>
</dbReference>
<evidence type="ECO:0000313" key="2">
    <source>
        <dbReference type="EMBL" id="MBW0128472.1"/>
    </source>
</evidence>
<gene>
    <name evidence="2" type="ORF">I4I82_12350</name>
</gene>
<proteinExistence type="predicted"/>